<dbReference type="Pfam" id="PF13091">
    <property type="entry name" value="PLDc_2"/>
    <property type="match status" value="2"/>
</dbReference>
<dbReference type="PANTHER" id="PTHR21248:SF12">
    <property type="entry name" value="CARDIOLIPIN SYNTHASE C"/>
    <property type="match status" value="1"/>
</dbReference>
<dbReference type="CDD" id="cd09111">
    <property type="entry name" value="PLDc_ymdC_like_1"/>
    <property type="match status" value="1"/>
</dbReference>
<evidence type="ECO:0000313" key="3">
    <source>
        <dbReference type="Proteomes" id="UP000265619"/>
    </source>
</evidence>
<dbReference type="Gene3D" id="3.30.870.10">
    <property type="entry name" value="Endonuclease Chain A"/>
    <property type="match status" value="2"/>
</dbReference>
<dbReference type="AlphaFoldDB" id="A0A9X8D4Y5"/>
<dbReference type="EMBL" id="QXMN01000014">
    <property type="protein sequence ID" value="RIX79854.1"/>
    <property type="molecule type" value="Genomic_DNA"/>
</dbReference>
<dbReference type="SUPFAM" id="SSF56024">
    <property type="entry name" value="Phospholipase D/nuclease"/>
    <property type="match status" value="2"/>
</dbReference>
<protein>
    <submittedName>
        <fullName evidence="2">Phospholipase D family protein</fullName>
    </submittedName>
</protein>
<dbReference type="InterPro" id="IPR025202">
    <property type="entry name" value="PLD-like_dom"/>
</dbReference>
<organism evidence="2 3">
    <name type="scientific">Acidovorax cavernicola</name>
    <dbReference type="NCBI Taxonomy" id="1675792"/>
    <lineage>
        <taxon>Bacteria</taxon>
        <taxon>Pseudomonadati</taxon>
        <taxon>Pseudomonadota</taxon>
        <taxon>Betaproteobacteria</taxon>
        <taxon>Burkholderiales</taxon>
        <taxon>Comamonadaceae</taxon>
        <taxon>Acidovorax</taxon>
    </lineage>
</organism>
<dbReference type="Proteomes" id="UP000265619">
    <property type="component" value="Unassembled WGS sequence"/>
</dbReference>
<dbReference type="PROSITE" id="PS51257">
    <property type="entry name" value="PROKAR_LIPOPROTEIN"/>
    <property type="match status" value="1"/>
</dbReference>
<dbReference type="InterPro" id="IPR001736">
    <property type="entry name" value="PLipase_D/transphosphatidylase"/>
</dbReference>
<keyword evidence="3" id="KW-1185">Reference proteome</keyword>
<dbReference type="OrthoDB" id="9814092at2"/>
<dbReference type="PROSITE" id="PS50035">
    <property type="entry name" value="PLD"/>
    <property type="match status" value="2"/>
</dbReference>
<dbReference type="CDD" id="cd09113">
    <property type="entry name" value="PLDc_ymdC_like_2"/>
    <property type="match status" value="1"/>
</dbReference>
<feature type="domain" description="PLD phosphodiesterase" evidence="1">
    <location>
        <begin position="424"/>
        <end position="451"/>
    </location>
</feature>
<evidence type="ECO:0000313" key="2">
    <source>
        <dbReference type="EMBL" id="RIX79854.1"/>
    </source>
</evidence>
<dbReference type="PANTHER" id="PTHR21248">
    <property type="entry name" value="CARDIOLIPIN SYNTHASE"/>
    <property type="match status" value="1"/>
</dbReference>
<evidence type="ECO:0000259" key="1">
    <source>
        <dbReference type="PROSITE" id="PS50035"/>
    </source>
</evidence>
<comment type="caution">
    <text evidence="2">The sequence shown here is derived from an EMBL/GenBank/DDBJ whole genome shotgun (WGS) entry which is preliminary data.</text>
</comment>
<dbReference type="RefSeq" id="WP_119553973.1">
    <property type="nucleotide sequence ID" value="NZ_QXMN01000014.1"/>
</dbReference>
<dbReference type="GO" id="GO:0030572">
    <property type="term" value="F:phosphatidyltransferase activity"/>
    <property type="evidence" value="ECO:0007669"/>
    <property type="project" value="UniProtKB-ARBA"/>
</dbReference>
<accession>A0A9X8D4Y5</accession>
<dbReference type="GO" id="GO:0032049">
    <property type="term" value="P:cardiolipin biosynthetic process"/>
    <property type="evidence" value="ECO:0007669"/>
    <property type="project" value="UniProtKB-ARBA"/>
</dbReference>
<dbReference type="SMART" id="SM00155">
    <property type="entry name" value="PLDc"/>
    <property type="match status" value="2"/>
</dbReference>
<sequence>MTTSRLLSRCGHWALVMVAVLLFAGCATLPDEAPRPPTKAMAVSADTALGKIALASQPDPDPDLSGFRLMPGGDFAFDTRLQLARRAQRTLDVQYYQIENDETGRYLLRTLRDAAQRGVRVRLLMDDLYTSGEDELLLGLAATPNVELRLFNPFPAGRGSLLKRFAASLFDFSRVNRRMHNKLFIADGAMAVAGGRNIGNQYFTRTAGANFIDLDTFVTGALIPRLGVLFDQYWNSPHVRPIGSVVRTDLPREELQRRFDVATGPDTTPPPPKPAPNDLLGYSPVADDLDAGKLGLIWTTAEAYADSPDRVIGKTASYGGVPLLDVDSVRYNVVEQMRRAGSEVTLVSPYLIPGASGLEVMREIRGRNVKISVVTNSLAATDEPLVHTAYRRYRADMLALGAEMHELSSARTRRSVRLGLFGTSVGRLHAKSAVIDQRILFVGSMNFDPRSEIHNTEIGLFIRSPEMAQQTLKLIDVLKQQGAYRLRFAEGGDAGAGGASGSRRIEWVSEEGGRTTVLHEEPDSGFWDRTMLELLAPLTPESLL</sequence>
<proteinExistence type="predicted"/>
<feature type="domain" description="PLD phosphodiesterase" evidence="1">
    <location>
        <begin position="175"/>
        <end position="202"/>
    </location>
</feature>
<gene>
    <name evidence="2" type="ORF">D3H34_13415</name>
</gene>
<name>A0A9X8D4Y5_9BURK</name>
<reference evidence="2 3" key="1">
    <citation type="submission" date="2018-09" db="EMBL/GenBank/DDBJ databases">
        <title>Acidovorax cavernicola nov. sp. isolated from Gruta de las Maravillas (Aracena, Spain).</title>
        <authorList>
            <person name="Jurado V."/>
            <person name="Gutierrez-Patricio S."/>
            <person name="Gonzalez-Pimentel J.L."/>
            <person name="Miller A.Z."/>
            <person name="Laiz L."/>
            <person name="Saiz-Jimenez C."/>
        </authorList>
    </citation>
    <scope>NUCLEOTIDE SEQUENCE [LARGE SCALE GENOMIC DNA]</scope>
    <source>
        <strain evidence="2 3">1011MAR4D40.2</strain>
    </source>
</reference>